<keyword evidence="3" id="KW-1003">Cell membrane</keyword>
<dbReference type="InterPro" id="IPR051447">
    <property type="entry name" value="Lipoprotein-release_system"/>
</dbReference>
<dbReference type="TCDB" id="3.A.1.137.2">
    <property type="family name" value="the atp-binding cassette (abc) superfamily"/>
</dbReference>
<feature type="transmembrane region" description="Helical" evidence="7">
    <location>
        <begin position="20"/>
        <end position="41"/>
    </location>
</feature>
<evidence type="ECO:0000256" key="7">
    <source>
        <dbReference type="SAM" id="Phobius"/>
    </source>
</evidence>
<reference evidence="9 10" key="1">
    <citation type="journal article" date="2004" name="Science">
        <title>A predator unmasked: life cycle of Bdellovibrio bacteriovorus from a genomic perspective.</title>
        <authorList>
            <person name="Rendulic S."/>
            <person name="Jagtap P."/>
            <person name="Rosinus A."/>
            <person name="Eppinger M."/>
            <person name="Baar C."/>
            <person name="Lanz C."/>
            <person name="Keller H."/>
            <person name="Lambert C."/>
            <person name="Evans K.J."/>
            <person name="Goesmann A."/>
            <person name="Meyer F."/>
            <person name="Sockett R.E."/>
            <person name="Schuster S.C."/>
        </authorList>
    </citation>
    <scope>NUCLEOTIDE SEQUENCE [LARGE SCALE GENOMIC DNA]</scope>
    <source>
        <strain evidence="10">ATCC 15356 / DSM 50701 / NCIMB 9529 / HD100</strain>
    </source>
</reference>
<dbReference type="Pfam" id="PF02687">
    <property type="entry name" value="FtsX"/>
    <property type="match status" value="2"/>
</dbReference>
<comment type="subcellular location">
    <subcellularLocation>
        <location evidence="1">Cell membrane</location>
        <topology evidence="1">Multi-pass membrane protein</topology>
    </subcellularLocation>
</comment>
<feature type="transmembrane region" description="Helical" evidence="7">
    <location>
        <begin position="689"/>
        <end position="707"/>
    </location>
</feature>
<organism evidence="9 10">
    <name type="scientific">Bdellovibrio bacteriovorus (strain ATCC 15356 / DSM 50701 / NCIMB 9529 / HD100)</name>
    <dbReference type="NCBI Taxonomy" id="264462"/>
    <lineage>
        <taxon>Bacteria</taxon>
        <taxon>Pseudomonadati</taxon>
        <taxon>Bdellovibrionota</taxon>
        <taxon>Bdellovibrionia</taxon>
        <taxon>Bdellovibrionales</taxon>
        <taxon>Pseudobdellovibrionaceae</taxon>
        <taxon>Bdellovibrio</taxon>
    </lineage>
</organism>
<feature type="transmembrane region" description="Helical" evidence="7">
    <location>
        <begin position="713"/>
        <end position="730"/>
    </location>
</feature>
<dbReference type="PANTHER" id="PTHR30489">
    <property type="entry name" value="LIPOPROTEIN-RELEASING SYSTEM TRANSMEMBRANE PROTEIN LOLE"/>
    <property type="match status" value="1"/>
</dbReference>
<dbReference type="GO" id="GO:0044874">
    <property type="term" value="P:lipoprotein localization to outer membrane"/>
    <property type="evidence" value="ECO:0007669"/>
    <property type="project" value="TreeGrafter"/>
</dbReference>
<keyword evidence="6 7" id="KW-0472">Membrane</keyword>
<comment type="similarity">
    <text evidence="2">Belongs to the ABC-4 integral membrane protein family. LolC/E subfamily.</text>
</comment>
<sequence>MVKSLSRKLLRDISTLRLQILSMALLVSCGVAILVASWSSYLSLARAQQEYYQDHQFADVFTELVRAPRHLADQIRDIPGVQVAEARVIEDVLIDLAHQNEPALGHVVSYSPTQTLNRIYLRQGRFPEPGDRLEVLVHESFAKAHELKPGDSFSLVIRGQKKTVQVSGIGLSPEFVYALSPISMFPDDLHYGVLWLPERDLARLNNMTGAFNSLIVKTAPHVPIESIKRRIDFILSPYGSLGSYDRSRQLSHLFVEDEIRQQKSMSAIIPAIFISVAVFILHTIISRLIGLQRIQIATLKSLGYGSGVLAFHYWKLVSVILVLGLLPAIAFAYGIGQWYAVLYERYFRFPHIDFSLSQEALFWGLLAALLPGWLATASSLSRIFKLDPAEAMRPPAPASYNRTFMEKWKIARTMHIQTKMLVRNILARPWRSTLSILSLSAATAILINGSFWSDIIEFVIQRQFIEISREDLEIRFLHPRRMEVLSEISRIPGVYIVEGARTVPVRLHFRQLDKNTAVLAYDGISTLRRILNREGVVIQPRENQVLLSQYYAKKYGLKTGDRLFLEVADKTRPGFTVTVGGFVEDIVGSSIYARREDLSRWLSEFPSINTAYVKIDPAFAEQIYIKLKQFPEVITVGVKRLVFESFTATLSGMIMTFTAILLLFAVTISGAVLFNMVRIDVSEKSWELASLRILGFEISAVFQVLFFQMGLQVLVSIFPGLLLGYGLSYLSTKWIHTDAFIFPLVVDTRTYALAVAIMVLCYLMTGLFLYSKVKSLNMTEALKARE</sequence>
<feature type="domain" description="ABC3 transporter permease C-terminal" evidence="8">
    <location>
        <begin position="268"/>
        <end position="388"/>
    </location>
</feature>
<feature type="transmembrane region" description="Helical" evidence="7">
    <location>
        <begin position="311"/>
        <end position="340"/>
    </location>
</feature>
<accession>Q6MGV4</accession>
<feature type="transmembrane region" description="Helical" evidence="7">
    <location>
        <begin position="653"/>
        <end position="677"/>
    </location>
</feature>
<dbReference type="EMBL" id="BX842656">
    <property type="protein sequence ID" value="CAE81175.1"/>
    <property type="molecule type" value="Genomic_DNA"/>
</dbReference>
<feature type="domain" description="ABC3 transporter permease C-terminal" evidence="8">
    <location>
        <begin position="660"/>
        <end position="777"/>
    </location>
</feature>
<evidence type="ECO:0000256" key="6">
    <source>
        <dbReference type="ARBA" id="ARBA00023136"/>
    </source>
</evidence>
<keyword evidence="4 7" id="KW-0812">Transmembrane</keyword>
<proteinExistence type="inferred from homology"/>
<dbReference type="InterPro" id="IPR003838">
    <property type="entry name" value="ABC3_permease_C"/>
</dbReference>
<dbReference type="PROSITE" id="PS51257">
    <property type="entry name" value="PROKAR_LIPOPROTEIN"/>
    <property type="match status" value="1"/>
</dbReference>
<evidence type="ECO:0000313" key="10">
    <source>
        <dbReference type="Proteomes" id="UP000008080"/>
    </source>
</evidence>
<dbReference type="KEGG" id="bba:Bd3817"/>
<gene>
    <name evidence="9" type="ordered locus">Bd3817</name>
</gene>
<evidence type="ECO:0000256" key="3">
    <source>
        <dbReference type="ARBA" id="ARBA00022475"/>
    </source>
</evidence>
<keyword evidence="10" id="KW-1185">Reference proteome</keyword>
<feature type="transmembrane region" description="Helical" evidence="7">
    <location>
        <begin position="267"/>
        <end position="290"/>
    </location>
</feature>
<feature type="transmembrane region" description="Helical" evidence="7">
    <location>
        <begin position="751"/>
        <end position="770"/>
    </location>
</feature>
<evidence type="ECO:0000256" key="4">
    <source>
        <dbReference type="ARBA" id="ARBA00022692"/>
    </source>
</evidence>
<protein>
    <submittedName>
        <fullName evidence="9">ABC-type antimicrobial peptide transporter, permease protein</fullName>
    </submittedName>
</protein>
<name>Q6MGV4_BDEBA</name>
<evidence type="ECO:0000259" key="8">
    <source>
        <dbReference type="Pfam" id="PF02687"/>
    </source>
</evidence>
<evidence type="ECO:0000256" key="2">
    <source>
        <dbReference type="ARBA" id="ARBA00005236"/>
    </source>
</evidence>
<dbReference type="Proteomes" id="UP000008080">
    <property type="component" value="Chromosome"/>
</dbReference>
<evidence type="ECO:0000313" key="9">
    <source>
        <dbReference type="EMBL" id="CAE81175.1"/>
    </source>
</evidence>
<keyword evidence="5 7" id="KW-1133">Transmembrane helix</keyword>
<evidence type="ECO:0000256" key="5">
    <source>
        <dbReference type="ARBA" id="ARBA00022989"/>
    </source>
</evidence>
<feature type="transmembrane region" description="Helical" evidence="7">
    <location>
        <begin position="360"/>
        <end position="384"/>
    </location>
</feature>
<dbReference type="STRING" id="264462.Bd3817"/>
<dbReference type="eggNOG" id="COG0577">
    <property type="taxonomic scope" value="Bacteria"/>
</dbReference>
<evidence type="ECO:0000256" key="1">
    <source>
        <dbReference type="ARBA" id="ARBA00004651"/>
    </source>
</evidence>
<dbReference type="GO" id="GO:0098797">
    <property type="term" value="C:plasma membrane protein complex"/>
    <property type="evidence" value="ECO:0007669"/>
    <property type="project" value="TreeGrafter"/>
</dbReference>
<dbReference type="PANTHER" id="PTHR30489:SF0">
    <property type="entry name" value="LIPOPROTEIN-RELEASING SYSTEM TRANSMEMBRANE PROTEIN LOLE"/>
    <property type="match status" value="1"/>
</dbReference>
<dbReference type="HOGENOM" id="CLU_005531_2_0_7"/>
<dbReference type="AlphaFoldDB" id="Q6MGV4"/>
<feature type="transmembrane region" description="Helical" evidence="7">
    <location>
        <begin position="433"/>
        <end position="452"/>
    </location>
</feature>